<dbReference type="PANTHER" id="PTHR11431">
    <property type="entry name" value="FERRITIN"/>
    <property type="match status" value="1"/>
</dbReference>
<dbReference type="GO" id="GO:0006826">
    <property type="term" value="P:iron ion transport"/>
    <property type="evidence" value="ECO:0007669"/>
    <property type="project" value="InterPro"/>
</dbReference>
<dbReference type="InterPro" id="IPR001519">
    <property type="entry name" value="Ferritin"/>
</dbReference>
<name>A0A5C8D795_9SPIR</name>
<dbReference type="InterPro" id="IPR012347">
    <property type="entry name" value="Ferritin-like"/>
</dbReference>
<organism evidence="9 10">
    <name type="scientific">Brachyspira aalborgi</name>
    <dbReference type="NCBI Taxonomy" id="29522"/>
    <lineage>
        <taxon>Bacteria</taxon>
        <taxon>Pseudomonadati</taxon>
        <taxon>Spirochaetota</taxon>
        <taxon>Spirochaetia</taxon>
        <taxon>Brachyspirales</taxon>
        <taxon>Brachyspiraceae</taxon>
        <taxon>Brachyspira</taxon>
    </lineage>
</organism>
<protein>
    <recommendedName>
        <fullName evidence="7">Ferritin</fullName>
        <ecNumber evidence="7">1.16.3.2</ecNumber>
    </recommendedName>
</protein>
<dbReference type="FunFam" id="1.20.1260.10:FF:000001">
    <property type="entry name" value="Non-heme ferritin"/>
    <property type="match status" value="1"/>
</dbReference>
<dbReference type="EMBL" id="SAXU01000001">
    <property type="protein sequence ID" value="TXJ21090.1"/>
    <property type="molecule type" value="Genomic_DNA"/>
</dbReference>
<evidence type="ECO:0000256" key="3">
    <source>
        <dbReference type="ARBA" id="ARBA00022723"/>
    </source>
</evidence>
<dbReference type="GO" id="GO:0004322">
    <property type="term" value="F:ferroxidase activity"/>
    <property type="evidence" value="ECO:0007669"/>
    <property type="project" value="TreeGrafter"/>
</dbReference>
<evidence type="ECO:0000256" key="6">
    <source>
        <dbReference type="PIRSR" id="PIRSR601519-1"/>
    </source>
</evidence>
<evidence type="ECO:0000256" key="4">
    <source>
        <dbReference type="ARBA" id="ARBA00023002"/>
    </source>
</evidence>
<dbReference type="InterPro" id="IPR009078">
    <property type="entry name" value="Ferritin-like_SF"/>
</dbReference>
<dbReference type="GO" id="GO:0005829">
    <property type="term" value="C:cytosol"/>
    <property type="evidence" value="ECO:0007669"/>
    <property type="project" value="TreeGrafter"/>
</dbReference>
<dbReference type="InterPro" id="IPR008331">
    <property type="entry name" value="Ferritin_DPS_dom"/>
</dbReference>
<proteinExistence type="inferred from homology"/>
<feature type="binding site" evidence="6">
    <location>
        <position position="19"/>
    </location>
    <ligand>
        <name>Fe cation</name>
        <dbReference type="ChEBI" id="CHEBI:24875"/>
        <label>1</label>
    </ligand>
</feature>
<dbReference type="Pfam" id="PF00210">
    <property type="entry name" value="Ferritin"/>
    <property type="match status" value="1"/>
</dbReference>
<evidence type="ECO:0000256" key="1">
    <source>
        <dbReference type="ARBA" id="ARBA00006950"/>
    </source>
</evidence>
<comment type="catalytic activity">
    <reaction evidence="7">
        <text>4 Fe(2+) + O2 + 6 H2O = 4 iron(III) oxide-hydroxide + 12 H(+)</text>
        <dbReference type="Rhea" id="RHEA:11972"/>
        <dbReference type="ChEBI" id="CHEBI:15377"/>
        <dbReference type="ChEBI" id="CHEBI:15378"/>
        <dbReference type="ChEBI" id="CHEBI:15379"/>
        <dbReference type="ChEBI" id="CHEBI:29033"/>
        <dbReference type="ChEBI" id="CHEBI:78619"/>
        <dbReference type="EC" id="1.16.3.2"/>
    </reaction>
</comment>
<dbReference type="RefSeq" id="WP_147739113.1">
    <property type="nucleotide sequence ID" value="NZ_SAXU01000001.1"/>
</dbReference>
<keyword evidence="7" id="KW-0963">Cytoplasm</keyword>
<dbReference type="EC" id="1.16.3.2" evidence="7"/>
<comment type="function">
    <text evidence="7">Iron-storage protein.</text>
</comment>
<gene>
    <name evidence="9" type="ORF">EPJ79_08150</name>
</gene>
<keyword evidence="4" id="KW-0560">Oxidoreductase</keyword>
<dbReference type="GO" id="GO:0008198">
    <property type="term" value="F:ferrous iron binding"/>
    <property type="evidence" value="ECO:0007669"/>
    <property type="project" value="TreeGrafter"/>
</dbReference>
<feature type="domain" description="Ferritin-like diiron" evidence="8">
    <location>
        <begin position="2"/>
        <end position="147"/>
    </location>
</feature>
<keyword evidence="2 7" id="KW-0409">Iron storage</keyword>
<dbReference type="InterPro" id="IPR041719">
    <property type="entry name" value="Ferritin_prok"/>
</dbReference>
<dbReference type="CDD" id="cd01055">
    <property type="entry name" value="Nonheme_Ferritin"/>
    <property type="match status" value="1"/>
</dbReference>
<evidence type="ECO:0000259" key="8">
    <source>
        <dbReference type="PROSITE" id="PS50905"/>
    </source>
</evidence>
<evidence type="ECO:0000256" key="5">
    <source>
        <dbReference type="ARBA" id="ARBA00023004"/>
    </source>
</evidence>
<dbReference type="PANTHER" id="PTHR11431:SF127">
    <property type="entry name" value="BACTERIAL NON-HEME FERRITIN"/>
    <property type="match status" value="1"/>
</dbReference>
<evidence type="ECO:0000313" key="10">
    <source>
        <dbReference type="Proteomes" id="UP000324638"/>
    </source>
</evidence>
<evidence type="ECO:0000256" key="2">
    <source>
        <dbReference type="ARBA" id="ARBA00022434"/>
    </source>
</evidence>
<comment type="caution">
    <text evidence="9">The sequence shown here is derived from an EMBL/GenBank/DDBJ whole genome shotgun (WGS) entry which is preliminary data.</text>
</comment>
<dbReference type="GO" id="GO:0006879">
    <property type="term" value="P:intracellular iron ion homeostasis"/>
    <property type="evidence" value="ECO:0007669"/>
    <property type="project" value="UniProtKB-KW"/>
</dbReference>
<feature type="binding site" evidence="6">
    <location>
        <position position="96"/>
    </location>
    <ligand>
        <name>Fe cation</name>
        <dbReference type="ChEBI" id="CHEBI:24875"/>
        <label>1</label>
    </ligand>
</feature>
<dbReference type="InterPro" id="IPR009040">
    <property type="entry name" value="Ferritin-like_diiron"/>
</dbReference>
<feature type="binding site" evidence="6">
    <location>
        <position position="129"/>
    </location>
    <ligand>
        <name>Fe cation</name>
        <dbReference type="ChEBI" id="CHEBI:24875"/>
        <label>1</label>
    </ligand>
</feature>
<comment type="subcellular location">
    <subcellularLocation>
        <location evidence="7">Cytoplasm</location>
    </subcellularLocation>
</comment>
<dbReference type="GO" id="GO:0042802">
    <property type="term" value="F:identical protein binding"/>
    <property type="evidence" value="ECO:0007669"/>
    <property type="project" value="UniProtKB-ARBA"/>
</dbReference>
<dbReference type="Proteomes" id="UP000324638">
    <property type="component" value="Unassembled WGS sequence"/>
</dbReference>
<feature type="binding site" evidence="6">
    <location>
        <position position="55"/>
    </location>
    <ligand>
        <name>Fe cation</name>
        <dbReference type="ChEBI" id="CHEBI:24875"/>
        <label>1</label>
    </ligand>
</feature>
<dbReference type="AlphaFoldDB" id="A0A5C8D795"/>
<dbReference type="GO" id="GO:0008199">
    <property type="term" value="F:ferric iron binding"/>
    <property type="evidence" value="ECO:0007669"/>
    <property type="project" value="InterPro"/>
</dbReference>
<dbReference type="Gene3D" id="1.20.1260.10">
    <property type="match status" value="1"/>
</dbReference>
<keyword evidence="3 6" id="KW-0479">Metal-binding</keyword>
<comment type="similarity">
    <text evidence="1 7">Belongs to the ferritin family. Prokaryotic subfamily.</text>
</comment>
<keyword evidence="5 6" id="KW-0408">Iron</keyword>
<accession>A0A5C8D795</accession>
<sequence length="172" mass="19990">MPIISEATIKLLNKQLNEEHYSANLYFNMAGWCSKQGLNGCAAFLNNHAAEEHTHLEKFSDFIKKAGGQPIISAMKEPEYDFKSVEEVFDKVVKHERYITALIKKLVDKSMDDKDYITLNFLDWFMNEQFEEEGLFNNIIDTIKILGDLKGRNLYTFDKFVANLDQKEHNKN</sequence>
<reference evidence="9 10" key="1">
    <citation type="journal article" date="1992" name="Lakartidningen">
        <title>[Penicillin V and not amoxicillin is the first choice preparation in acute otitis].</title>
        <authorList>
            <person name="Kamme C."/>
            <person name="Lundgren K."/>
            <person name="Prellner K."/>
        </authorList>
    </citation>
    <scope>NUCLEOTIDE SEQUENCE [LARGE SCALE GENOMIC DNA]</scope>
    <source>
        <strain evidence="9 10">513A</strain>
    </source>
</reference>
<evidence type="ECO:0000256" key="7">
    <source>
        <dbReference type="RuleBase" id="RU361145"/>
    </source>
</evidence>
<dbReference type="SUPFAM" id="SSF47240">
    <property type="entry name" value="Ferritin-like"/>
    <property type="match status" value="1"/>
</dbReference>
<feature type="binding site" evidence="6">
    <location>
        <position position="52"/>
    </location>
    <ligand>
        <name>Fe cation</name>
        <dbReference type="ChEBI" id="CHEBI:24875"/>
        <label>1</label>
    </ligand>
</feature>
<dbReference type="PROSITE" id="PS50905">
    <property type="entry name" value="FERRITIN_LIKE"/>
    <property type="match status" value="1"/>
</dbReference>
<evidence type="ECO:0000313" key="9">
    <source>
        <dbReference type="EMBL" id="TXJ21090.1"/>
    </source>
</evidence>